<feature type="transmembrane region" description="Helical" evidence="6">
    <location>
        <begin position="295"/>
        <end position="320"/>
    </location>
</feature>
<keyword evidence="2 6" id="KW-0812">Transmembrane</keyword>
<evidence type="ECO:0000256" key="1">
    <source>
        <dbReference type="ARBA" id="ARBA00004141"/>
    </source>
</evidence>
<dbReference type="InterPro" id="IPR007273">
    <property type="entry name" value="SCAMP"/>
</dbReference>
<evidence type="ECO:0000256" key="4">
    <source>
        <dbReference type="ARBA" id="ARBA00023136"/>
    </source>
</evidence>
<feature type="region of interest" description="Disordered" evidence="5">
    <location>
        <begin position="1"/>
        <end position="145"/>
    </location>
</feature>
<feature type="transmembrane region" description="Helical" evidence="6">
    <location>
        <begin position="340"/>
        <end position="360"/>
    </location>
</feature>
<dbReference type="GO" id="GO:0055038">
    <property type="term" value="C:recycling endosome membrane"/>
    <property type="evidence" value="ECO:0007669"/>
    <property type="project" value="TreeGrafter"/>
</dbReference>
<dbReference type="EMBL" id="ATMH01006850">
    <property type="protein sequence ID" value="EPY25085.1"/>
    <property type="molecule type" value="Genomic_DNA"/>
</dbReference>
<feature type="compositionally biased region" description="Polar residues" evidence="5">
    <location>
        <begin position="21"/>
        <end position="34"/>
    </location>
</feature>
<feature type="compositionally biased region" description="Low complexity" evidence="5">
    <location>
        <begin position="99"/>
        <end position="114"/>
    </location>
</feature>
<name>S9VP45_9TRYP</name>
<gene>
    <name evidence="7" type="ORF">STCU_06850</name>
</gene>
<evidence type="ECO:0000256" key="3">
    <source>
        <dbReference type="ARBA" id="ARBA00022989"/>
    </source>
</evidence>
<keyword evidence="4 6" id="KW-0472">Membrane</keyword>
<dbReference type="GO" id="GO:0015031">
    <property type="term" value="P:protein transport"/>
    <property type="evidence" value="ECO:0007669"/>
    <property type="project" value="InterPro"/>
</dbReference>
<dbReference type="GO" id="GO:0032588">
    <property type="term" value="C:trans-Golgi network membrane"/>
    <property type="evidence" value="ECO:0007669"/>
    <property type="project" value="TreeGrafter"/>
</dbReference>
<evidence type="ECO:0000313" key="7">
    <source>
        <dbReference type="EMBL" id="EPY25085.1"/>
    </source>
</evidence>
<feature type="transmembrane region" description="Helical" evidence="6">
    <location>
        <begin position="262"/>
        <end position="283"/>
    </location>
</feature>
<comment type="caution">
    <text evidence="7">The sequence shown here is derived from an EMBL/GenBank/DDBJ whole genome shotgun (WGS) entry which is preliminary data.</text>
</comment>
<organism evidence="7 8">
    <name type="scientific">Strigomonas culicis</name>
    <dbReference type="NCBI Taxonomy" id="28005"/>
    <lineage>
        <taxon>Eukaryota</taxon>
        <taxon>Discoba</taxon>
        <taxon>Euglenozoa</taxon>
        <taxon>Kinetoplastea</taxon>
        <taxon>Metakinetoplastina</taxon>
        <taxon>Trypanosomatida</taxon>
        <taxon>Trypanosomatidae</taxon>
        <taxon>Strigomonadinae</taxon>
        <taxon>Strigomonas</taxon>
    </lineage>
</organism>
<protein>
    <recommendedName>
        <fullName evidence="9">Secretory carrier membrane protein 3</fullName>
    </recommendedName>
</protein>
<accession>S9VP45</accession>
<dbReference type="PANTHER" id="PTHR10687:SF85">
    <property type="entry name" value="SCAMP FAMILY PROTEIN"/>
    <property type="match status" value="1"/>
</dbReference>
<keyword evidence="3 6" id="KW-1133">Transmembrane helix</keyword>
<feature type="transmembrane region" description="Helical" evidence="6">
    <location>
        <begin position="220"/>
        <end position="242"/>
    </location>
</feature>
<dbReference type="PANTHER" id="PTHR10687">
    <property type="entry name" value="SECRETORY CARRIER-ASSOCIATED MEMBRANE PROTEIN SCAMP"/>
    <property type="match status" value="1"/>
</dbReference>
<dbReference type="Pfam" id="PF04144">
    <property type="entry name" value="SCAMP"/>
    <property type="match status" value="1"/>
</dbReference>
<dbReference type="Proteomes" id="UP000015354">
    <property type="component" value="Unassembled WGS sequence"/>
</dbReference>
<evidence type="ECO:0000313" key="8">
    <source>
        <dbReference type="Proteomes" id="UP000015354"/>
    </source>
</evidence>
<reference evidence="7 8" key="1">
    <citation type="journal article" date="2013" name="PLoS ONE">
        <title>Predicting the Proteins of Angomonas deanei, Strigomonas culicis and Their Respective Endosymbionts Reveals New Aspects of the Trypanosomatidae Family.</title>
        <authorList>
            <person name="Motta M.C."/>
            <person name="Martins A.C."/>
            <person name="de Souza S.S."/>
            <person name="Catta-Preta C.M."/>
            <person name="Silva R."/>
            <person name="Klein C.C."/>
            <person name="de Almeida L.G."/>
            <person name="de Lima Cunha O."/>
            <person name="Ciapina L.P."/>
            <person name="Brocchi M."/>
            <person name="Colabardini A.C."/>
            <person name="de Araujo Lima B."/>
            <person name="Machado C.R."/>
            <person name="de Almeida Soares C.M."/>
            <person name="Probst C.M."/>
            <person name="de Menezes C.B."/>
            <person name="Thompson C.E."/>
            <person name="Bartholomeu D.C."/>
            <person name="Gradia D.F."/>
            <person name="Pavoni D.P."/>
            <person name="Grisard E.C."/>
            <person name="Fantinatti-Garboggini F."/>
            <person name="Marchini F.K."/>
            <person name="Rodrigues-Luiz G.F."/>
            <person name="Wagner G."/>
            <person name="Goldman G.H."/>
            <person name="Fietto J.L."/>
            <person name="Elias M.C."/>
            <person name="Goldman M.H."/>
            <person name="Sagot M.F."/>
            <person name="Pereira M."/>
            <person name="Stoco P.H."/>
            <person name="de Mendonca-Neto R.P."/>
            <person name="Teixeira S.M."/>
            <person name="Maciel T.E."/>
            <person name="de Oliveira Mendes T.A."/>
            <person name="Urmenyi T.P."/>
            <person name="de Souza W."/>
            <person name="Schenkman S."/>
            <person name="de Vasconcelos A.T."/>
        </authorList>
    </citation>
    <scope>NUCLEOTIDE SEQUENCE [LARGE SCALE GENOMIC DNA]</scope>
</reference>
<evidence type="ECO:0008006" key="9">
    <source>
        <dbReference type="Google" id="ProtNLM"/>
    </source>
</evidence>
<dbReference type="OrthoDB" id="242866at2759"/>
<keyword evidence="8" id="KW-1185">Reference proteome</keyword>
<evidence type="ECO:0000256" key="5">
    <source>
        <dbReference type="SAM" id="MobiDB-lite"/>
    </source>
</evidence>
<proteinExistence type="predicted"/>
<dbReference type="AlphaFoldDB" id="S9VP45"/>
<evidence type="ECO:0000256" key="2">
    <source>
        <dbReference type="ARBA" id="ARBA00022692"/>
    </source>
</evidence>
<comment type="subcellular location">
    <subcellularLocation>
        <location evidence="1">Membrane</location>
        <topology evidence="1">Multi-pass membrane protein</topology>
    </subcellularLocation>
</comment>
<evidence type="ECO:0000256" key="6">
    <source>
        <dbReference type="SAM" id="Phobius"/>
    </source>
</evidence>
<sequence>MFQRNGDANGMSEMYNFGNVDPSSTNRPSATNDAGGSVPTYNFGGDSSVNRAASSFTASGGAGLQDVHVSVQEDGYSPRDTAEEAMSPSAFGTTGFAEGSNTATASPAAGSGPSKQQKEDSKSHAMKSIIGVDKKSKRGKTDEEKRQIDLEERWKNALAEEERLNKMEARVEQTAAAAAAAPTVADNFPPRFSVYSPLLCITAFSAVLPERRKFIMIAFWTWFVSAILHFLNLAVIICVVSIKNRTDTNWIYLGFNKPLNVVLAVVYISFGFIEFATWYWRLYRSNATRHGSTHLVSLFFLLVTLGWNTFVLVGCLNSGLCGVQLALYVKRMKPAGLLPPVLIVLCLFAAVTILTLYVIIQDFIYYRKDLAYQRELRKHLATPQGQQQIQVSINNASVPVALNVTPTFTR</sequence>